<sequence length="160" mass="18224">MKKHLAFLLIVVFLNSCSNTTNTDQDEIFGSWKLIAWYDDNPIDINQDGQASTDLFSQWNGCKKQSILVLENDYSGRIIYTGPGDNDKCPPGFQTGNIFNTEPWKLENGVLVFIGDDYFDSYEIITLNKNTLVLKGSGQWTCCDPEISYYTDGYLQFSRQ</sequence>
<gene>
    <name evidence="3" type="ORF">GWK09_14775</name>
</gene>
<evidence type="ECO:0000256" key="1">
    <source>
        <dbReference type="SAM" id="SignalP"/>
    </source>
</evidence>
<keyword evidence="1" id="KW-0732">Signal</keyword>
<evidence type="ECO:0000259" key="2">
    <source>
        <dbReference type="Pfam" id="PF13648"/>
    </source>
</evidence>
<keyword evidence="4" id="KW-1185">Reference proteome</keyword>
<name>A0A6P0UIR3_9FLAO</name>
<proteinExistence type="predicted"/>
<dbReference type="InterPro" id="IPR024311">
    <property type="entry name" value="Lipocalin-like"/>
</dbReference>
<reference evidence="3 4" key="1">
    <citation type="submission" date="2020-01" db="EMBL/GenBank/DDBJ databases">
        <title>Muriicola jejuensis KCTC 22299.</title>
        <authorList>
            <person name="Wang G."/>
        </authorList>
    </citation>
    <scope>NUCLEOTIDE SEQUENCE [LARGE SCALE GENOMIC DNA]</scope>
    <source>
        <strain evidence="3 4">KCTC 22299</strain>
    </source>
</reference>
<dbReference type="EMBL" id="JAABOP010000013">
    <property type="protein sequence ID" value="NER11788.1"/>
    <property type="molecule type" value="Genomic_DNA"/>
</dbReference>
<dbReference type="RefSeq" id="WP_163694243.1">
    <property type="nucleotide sequence ID" value="NZ_FXTW01000013.1"/>
</dbReference>
<feature type="chain" id="PRO_5026786907" description="Lipocalin-like domain-containing protein" evidence="1">
    <location>
        <begin position="24"/>
        <end position="160"/>
    </location>
</feature>
<feature type="signal peptide" evidence="1">
    <location>
        <begin position="1"/>
        <end position="23"/>
    </location>
</feature>
<protein>
    <recommendedName>
        <fullName evidence="2">Lipocalin-like domain-containing protein</fullName>
    </recommendedName>
</protein>
<dbReference type="Pfam" id="PF13648">
    <property type="entry name" value="Lipocalin_4"/>
    <property type="match status" value="1"/>
</dbReference>
<evidence type="ECO:0000313" key="3">
    <source>
        <dbReference type="EMBL" id="NER11788.1"/>
    </source>
</evidence>
<dbReference type="Proteomes" id="UP000468443">
    <property type="component" value="Unassembled WGS sequence"/>
</dbReference>
<feature type="domain" description="Lipocalin-like" evidence="2">
    <location>
        <begin position="28"/>
        <end position="134"/>
    </location>
</feature>
<evidence type="ECO:0000313" key="4">
    <source>
        <dbReference type="Proteomes" id="UP000468443"/>
    </source>
</evidence>
<organism evidence="3 4">
    <name type="scientific">Muriicola jejuensis</name>
    <dbReference type="NCBI Taxonomy" id="504488"/>
    <lineage>
        <taxon>Bacteria</taxon>
        <taxon>Pseudomonadati</taxon>
        <taxon>Bacteroidota</taxon>
        <taxon>Flavobacteriia</taxon>
        <taxon>Flavobacteriales</taxon>
        <taxon>Flavobacteriaceae</taxon>
        <taxon>Muriicola</taxon>
    </lineage>
</organism>
<comment type="caution">
    <text evidence="3">The sequence shown here is derived from an EMBL/GenBank/DDBJ whole genome shotgun (WGS) entry which is preliminary data.</text>
</comment>
<accession>A0A6P0UIR3</accession>
<dbReference type="AlphaFoldDB" id="A0A6P0UIR3"/>